<keyword evidence="2 4" id="KW-0067">ATP-binding</keyword>
<dbReference type="InterPro" id="IPR027417">
    <property type="entry name" value="P-loop_NTPase"/>
</dbReference>
<dbReference type="InterPro" id="IPR049614">
    <property type="entry name" value="HrpB_DEXH"/>
</dbReference>
<dbReference type="InterPro" id="IPR014001">
    <property type="entry name" value="Helicase_ATP-bd"/>
</dbReference>
<dbReference type="CDD" id="cd17990">
    <property type="entry name" value="DEXHc_HrpB"/>
    <property type="match status" value="1"/>
</dbReference>
<dbReference type="SMART" id="SM00487">
    <property type="entry name" value="DEXDc"/>
    <property type="match status" value="1"/>
</dbReference>
<dbReference type="FunFam" id="3.40.50.300:FF:002125">
    <property type="entry name" value="ATP-dependent helicase HrpB"/>
    <property type="match status" value="1"/>
</dbReference>
<dbReference type="GO" id="GO:0016787">
    <property type="term" value="F:hydrolase activity"/>
    <property type="evidence" value="ECO:0007669"/>
    <property type="project" value="UniProtKB-KW"/>
</dbReference>
<organism evidence="4">
    <name type="scientific">hydrothermal vent metagenome</name>
    <dbReference type="NCBI Taxonomy" id="652676"/>
    <lineage>
        <taxon>unclassified sequences</taxon>
        <taxon>metagenomes</taxon>
        <taxon>ecological metagenomes</taxon>
    </lineage>
</organism>
<feature type="domain" description="Helicase ATP-binding" evidence="3">
    <location>
        <begin position="14"/>
        <end position="166"/>
    </location>
</feature>
<reference evidence="4" key="1">
    <citation type="submission" date="2018-06" db="EMBL/GenBank/DDBJ databases">
        <authorList>
            <person name="Zhirakovskaya E."/>
        </authorList>
    </citation>
    <scope>NUCLEOTIDE SEQUENCE</scope>
</reference>
<keyword evidence="2 4" id="KW-0347">Helicase</keyword>
<dbReference type="GO" id="GO:0004386">
    <property type="term" value="F:helicase activity"/>
    <property type="evidence" value="ECO:0007669"/>
    <property type="project" value="UniProtKB-KW"/>
</dbReference>
<dbReference type="Gene3D" id="3.40.50.300">
    <property type="entry name" value="P-loop containing nucleotide triphosphate hydrolases"/>
    <property type="match status" value="1"/>
</dbReference>
<dbReference type="EMBL" id="UOFT01000017">
    <property type="protein sequence ID" value="VAW91915.1"/>
    <property type="molecule type" value="Genomic_DNA"/>
</dbReference>
<dbReference type="PANTHER" id="PTHR43519">
    <property type="entry name" value="ATP-DEPENDENT RNA HELICASE HRPB"/>
    <property type="match status" value="1"/>
</dbReference>
<evidence type="ECO:0000313" key="4">
    <source>
        <dbReference type="EMBL" id="VAW91915.1"/>
    </source>
</evidence>
<dbReference type="InterPro" id="IPR011545">
    <property type="entry name" value="DEAD/DEAH_box_helicase_dom"/>
</dbReference>
<evidence type="ECO:0000256" key="1">
    <source>
        <dbReference type="ARBA" id="ARBA00022801"/>
    </source>
</evidence>
<dbReference type="AlphaFoldDB" id="A0A3B0ZER1"/>
<accession>A0A3B0ZER1</accession>
<evidence type="ECO:0000259" key="3">
    <source>
        <dbReference type="PROSITE" id="PS51192"/>
    </source>
</evidence>
<feature type="non-terminal residue" evidence="4">
    <location>
        <position position="166"/>
    </location>
</feature>
<gene>
    <name evidence="4" type="ORF">MNBD_GAMMA23-190</name>
</gene>
<keyword evidence="2 4" id="KW-0547">Nucleotide-binding</keyword>
<dbReference type="PANTHER" id="PTHR43519:SF1">
    <property type="entry name" value="ATP-DEPENDENT RNA HELICASE HRPB"/>
    <property type="match status" value="1"/>
</dbReference>
<name>A0A3B0ZER1_9ZZZZ</name>
<sequence length="166" mass="18479">MPTLPINDALPDIKDKLITHNRLVLQAPPGAGKTTAIPIALLDQNWLGDRQIIMLEPRRLAARNAATRMAFLLNEKVGETVGYQIRQDSCFSDKTKIRVVTEGILTRKLQADPELTEIALVIFDEFHERSLHADLSLALCLQSQQVLREDLKILVMSATLNTDAVA</sequence>
<proteinExistence type="predicted"/>
<evidence type="ECO:0000256" key="2">
    <source>
        <dbReference type="ARBA" id="ARBA00022806"/>
    </source>
</evidence>
<keyword evidence="1" id="KW-0378">Hydrolase</keyword>
<dbReference type="GO" id="GO:0003676">
    <property type="term" value="F:nucleic acid binding"/>
    <property type="evidence" value="ECO:0007669"/>
    <property type="project" value="InterPro"/>
</dbReference>
<protein>
    <submittedName>
        <fullName evidence="4">ATP-dependent helicase HrpB</fullName>
    </submittedName>
</protein>
<dbReference type="GO" id="GO:0005524">
    <property type="term" value="F:ATP binding"/>
    <property type="evidence" value="ECO:0007669"/>
    <property type="project" value="InterPro"/>
</dbReference>
<dbReference type="SUPFAM" id="SSF52540">
    <property type="entry name" value="P-loop containing nucleoside triphosphate hydrolases"/>
    <property type="match status" value="1"/>
</dbReference>
<dbReference type="PROSITE" id="PS51192">
    <property type="entry name" value="HELICASE_ATP_BIND_1"/>
    <property type="match status" value="1"/>
</dbReference>
<dbReference type="Pfam" id="PF00270">
    <property type="entry name" value="DEAD"/>
    <property type="match status" value="1"/>
</dbReference>